<comment type="caution">
    <text evidence="7">The sequence shown here is derived from an EMBL/GenBank/DDBJ whole genome shotgun (WGS) entry which is preliminary data.</text>
</comment>
<proteinExistence type="predicted"/>
<evidence type="ECO:0000256" key="4">
    <source>
        <dbReference type="ARBA" id="ARBA00023136"/>
    </source>
</evidence>
<dbReference type="Pfam" id="PF01694">
    <property type="entry name" value="Rhomboid"/>
    <property type="match status" value="1"/>
</dbReference>
<keyword evidence="3 5" id="KW-1133">Transmembrane helix</keyword>
<dbReference type="EMBL" id="MFAV01000002">
    <property type="protein sequence ID" value="OGD86909.1"/>
    <property type="molecule type" value="Genomic_DNA"/>
</dbReference>
<dbReference type="PANTHER" id="PTHR43731">
    <property type="entry name" value="RHOMBOID PROTEASE"/>
    <property type="match status" value="1"/>
</dbReference>
<evidence type="ECO:0000259" key="6">
    <source>
        <dbReference type="Pfam" id="PF01694"/>
    </source>
</evidence>
<dbReference type="InterPro" id="IPR050925">
    <property type="entry name" value="Rhomboid_protease_S54"/>
</dbReference>
<dbReference type="GO" id="GO:0016020">
    <property type="term" value="C:membrane"/>
    <property type="evidence" value="ECO:0007669"/>
    <property type="project" value="UniProtKB-SubCell"/>
</dbReference>
<feature type="transmembrane region" description="Helical" evidence="5">
    <location>
        <begin position="12"/>
        <end position="34"/>
    </location>
</feature>
<evidence type="ECO:0000256" key="5">
    <source>
        <dbReference type="SAM" id="Phobius"/>
    </source>
</evidence>
<keyword evidence="4 5" id="KW-0472">Membrane</keyword>
<evidence type="ECO:0000256" key="2">
    <source>
        <dbReference type="ARBA" id="ARBA00022692"/>
    </source>
</evidence>
<dbReference type="InterPro" id="IPR022764">
    <property type="entry name" value="Peptidase_S54_rhomboid_dom"/>
</dbReference>
<dbReference type="GO" id="GO:0004252">
    <property type="term" value="F:serine-type endopeptidase activity"/>
    <property type="evidence" value="ECO:0007669"/>
    <property type="project" value="InterPro"/>
</dbReference>
<evidence type="ECO:0000256" key="1">
    <source>
        <dbReference type="ARBA" id="ARBA00004141"/>
    </source>
</evidence>
<evidence type="ECO:0000256" key="3">
    <source>
        <dbReference type="ARBA" id="ARBA00022989"/>
    </source>
</evidence>
<comment type="subcellular location">
    <subcellularLocation>
        <location evidence="1">Membrane</location>
        <topology evidence="1">Multi-pass membrane protein</topology>
    </subcellularLocation>
</comment>
<dbReference type="Proteomes" id="UP000176628">
    <property type="component" value="Unassembled WGS sequence"/>
</dbReference>
<reference evidence="7 8" key="1">
    <citation type="journal article" date="2016" name="Nat. Commun.">
        <title>Thousands of microbial genomes shed light on interconnected biogeochemical processes in an aquifer system.</title>
        <authorList>
            <person name="Anantharaman K."/>
            <person name="Brown C.T."/>
            <person name="Hug L.A."/>
            <person name="Sharon I."/>
            <person name="Castelle C.J."/>
            <person name="Probst A.J."/>
            <person name="Thomas B.C."/>
            <person name="Singh A."/>
            <person name="Wilkins M.J."/>
            <person name="Karaoz U."/>
            <person name="Brodie E.L."/>
            <person name="Williams K.H."/>
            <person name="Hubbard S.S."/>
            <person name="Banfield J.F."/>
        </authorList>
    </citation>
    <scope>NUCLEOTIDE SEQUENCE [LARGE SCALE GENOMIC DNA]</scope>
</reference>
<evidence type="ECO:0000313" key="7">
    <source>
        <dbReference type="EMBL" id="OGD86909.1"/>
    </source>
</evidence>
<dbReference type="AlphaFoldDB" id="A0A1F5G4Z9"/>
<dbReference type="Gene3D" id="1.20.1540.10">
    <property type="entry name" value="Rhomboid-like"/>
    <property type="match status" value="1"/>
</dbReference>
<name>A0A1F5G4Z9_9BACT</name>
<dbReference type="PANTHER" id="PTHR43731:SF26">
    <property type="entry name" value="RHOMBOID-LIKE PROTEIN 10, CHLOROPLASTIC"/>
    <property type="match status" value="1"/>
</dbReference>
<protein>
    <recommendedName>
        <fullName evidence="6">Peptidase S54 rhomboid domain-containing protein</fullName>
    </recommendedName>
</protein>
<feature type="transmembrane region" description="Helical" evidence="5">
    <location>
        <begin position="122"/>
        <end position="141"/>
    </location>
</feature>
<feature type="transmembrane region" description="Helical" evidence="5">
    <location>
        <begin position="67"/>
        <end position="86"/>
    </location>
</feature>
<gene>
    <name evidence="7" type="ORF">A2Z23_01445</name>
</gene>
<feature type="transmembrane region" description="Helical" evidence="5">
    <location>
        <begin position="98"/>
        <end position="116"/>
    </location>
</feature>
<feature type="domain" description="Peptidase S54 rhomboid" evidence="6">
    <location>
        <begin position="60"/>
        <end position="213"/>
    </location>
</feature>
<organism evidence="7 8">
    <name type="scientific">Candidatus Curtissbacteria bacterium RBG_16_39_7</name>
    <dbReference type="NCBI Taxonomy" id="1797707"/>
    <lineage>
        <taxon>Bacteria</taxon>
        <taxon>Candidatus Curtissiibacteriota</taxon>
    </lineage>
</organism>
<keyword evidence="2 5" id="KW-0812">Transmembrane</keyword>
<evidence type="ECO:0000313" key="8">
    <source>
        <dbReference type="Proteomes" id="UP000176628"/>
    </source>
</evidence>
<feature type="transmembrane region" description="Helical" evidence="5">
    <location>
        <begin position="153"/>
        <end position="173"/>
    </location>
</feature>
<dbReference type="InterPro" id="IPR035952">
    <property type="entry name" value="Rhomboid-like_sf"/>
</dbReference>
<dbReference type="SUPFAM" id="SSF144091">
    <property type="entry name" value="Rhomboid-like"/>
    <property type="match status" value="1"/>
</dbReference>
<accession>A0A1F5G4Z9</accession>
<sequence>MFPIRDSAPKKGLPIITILIILANIYFFVAELLAPNPDFFILKYSLISSAINFSDIFTLTPFLTAQFLHAGFLHIASNMWFLWIFGDNVESRMGKIPFLVFYLFSGAVGFFVQYLFLANSEIPMLGASGAVAGVLGAYLVFFSKARVEVIVPLFPLFFPIVLPASVMLFYWFFIQLFNGIATIAVETSSIGGVAYWAHVGGFGAGFFFAHLFSSPRRK</sequence>
<feature type="transmembrane region" description="Helical" evidence="5">
    <location>
        <begin position="193"/>
        <end position="212"/>
    </location>
</feature>